<proteinExistence type="predicted"/>
<dbReference type="EMBL" id="GISG01275375">
    <property type="protein sequence ID" value="MBA4677486.1"/>
    <property type="molecule type" value="Transcribed_RNA"/>
</dbReference>
<sequence length="142" mass="16981">MNLPQLINIRVIRQQRLFFHFNSQVLPRKRRSSAVTTQFIRISIVITVKYWRIVKPIKYQMVYVWVHKTQFQRKSKAVRISLSQNLNNNMHTNFYMLANPVPIIAFDRNPSFMHPSNVDKCPLIQVQRSNLTITDLSRIIEW</sequence>
<dbReference type="EMBL" id="GISG01275373">
    <property type="protein sequence ID" value="MBA4677484.1"/>
    <property type="molecule type" value="Transcribed_RNA"/>
</dbReference>
<accession>A0A7C9EWY6</accession>
<organism evidence="1">
    <name type="scientific">Opuntia streptacantha</name>
    <name type="common">Prickly pear cactus</name>
    <name type="synonym">Opuntia cardona</name>
    <dbReference type="NCBI Taxonomy" id="393608"/>
    <lineage>
        <taxon>Eukaryota</taxon>
        <taxon>Viridiplantae</taxon>
        <taxon>Streptophyta</taxon>
        <taxon>Embryophyta</taxon>
        <taxon>Tracheophyta</taxon>
        <taxon>Spermatophyta</taxon>
        <taxon>Magnoliopsida</taxon>
        <taxon>eudicotyledons</taxon>
        <taxon>Gunneridae</taxon>
        <taxon>Pentapetalae</taxon>
        <taxon>Caryophyllales</taxon>
        <taxon>Cactineae</taxon>
        <taxon>Cactaceae</taxon>
        <taxon>Opuntioideae</taxon>
        <taxon>Opuntia</taxon>
    </lineage>
</organism>
<reference evidence="1" key="2">
    <citation type="submission" date="2020-07" db="EMBL/GenBank/DDBJ databases">
        <authorList>
            <person name="Vera ALvarez R."/>
            <person name="Arias-Moreno D.M."/>
            <person name="Jimenez-Jacinto V."/>
            <person name="Jimenez-Bremont J.F."/>
            <person name="Swaminathan K."/>
            <person name="Moose S.P."/>
            <person name="Guerrero-Gonzalez M.L."/>
            <person name="Marino-Ramirez L."/>
            <person name="Landsman D."/>
            <person name="Rodriguez-Kessler M."/>
            <person name="Delgado-Sanchez P."/>
        </authorList>
    </citation>
    <scope>NUCLEOTIDE SEQUENCE</scope>
    <source>
        <tissue evidence="1">Cladode</tissue>
    </source>
</reference>
<name>A0A7C9EWY6_OPUST</name>
<dbReference type="AlphaFoldDB" id="A0A7C9EWY6"/>
<dbReference type="EMBL" id="GISG01275374">
    <property type="protein sequence ID" value="MBA4677485.1"/>
    <property type="molecule type" value="Transcribed_RNA"/>
</dbReference>
<protein>
    <submittedName>
        <fullName evidence="1">Uncharacterized protein</fullName>
    </submittedName>
</protein>
<dbReference type="EMBL" id="GISG01275376">
    <property type="protein sequence ID" value="MBA4677487.1"/>
    <property type="molecule type" value="Transcribed_RNA"/>
</dbReference>
<reference evidence="1" key="1">
    <citation type="journal article" date="2013" name="J. Plant Res.">
        <title>Effect of fungi and light on seed germination of three Opuntia species from semiarid lands of central Mexico.</title>
        <authorList>
            <person name="Delgado-Sanchez P."/>
            <person name="Jimenez-Bremont J.F."/>
            <person name="Guerrero-Gonzalez Mde L."/>
            <person name="Flores J."/>
        </authorList>
    </citation>
    <scope>NUCLEOTIDE SEQUENCE</scope>
    <source>
        <tissue evidence="1">Cladode</tissue>
    </source>
</reference>
<evidence type="ECO:0000313" key="1">
    <source>
        <dbReference type="EMBL" id="MBA4677486.1"/>
    </source>
</evidence>